<dbReference type="InterPro" id="IPR016518">
    <property type="entry name" value="Alpha-L-fucosidase"/>
</dbReference>
<evidence type="ECO:0000256" key="1">
    <source>
        <dbReference type="SAM" id="MobiDB-lite"/>
    </source>
</evidence>
<keyword evidence="6" id="KW-1185">Reference proteome</keyword>
<evidence type="ECO:0000259" key="2">
    <source>
        <dbReference type="Pfam" id="PF14498"/>
    </source>
</evidence>
<dbReference type="GO" id="GO:0005975">
    <property type="term" value="P:carbohydrate metabolic process"/>
    <property type="evidence" value="ECO:0007669"/>
    <property type="project" value="InterPro"/>
</dbReference>
<dbReference type="Proteomes" id="UP001187192">
    <property type="component" value="Unassembled WGS sequence"/>
</dbReference>
<dbReference type="GO" id="GO:0004560">
    <property type="term" value="F:alpha-L-fucosidase activity"/>
    <property type="evidence" value="ECO:0007669"/>
    <property type="project" value="InterPro"/>
</dbReference>
<name>A0AA88CWQ5_FICCA</name>
<sequence length="868" mass="97303">MEDEEGSVMVQEKNTEDRSSRPLKVTFKDPAKHWTEALPIGNGRLGAMVWGGVSSEIIQLNEDTLWTGTPGNYTNPNARESLEEVRKLVVHGDYAAATEAAAKLTGNPAEVYQLLGDINLEFGDSHLAYSEETYHRELDLNNATVRVQYTVDDVEFTREHFASYPHQAFVTKIYGSKSGSLSFTVSMSSKLEYDSYIHGKNQIIIEGSCPGKRIPPEGSSNENPNGIKFSGALDLQISRTRGRIIVLDDKKLKVEGSDWAVLLLVAASSFDGPFTDPSDSKRDPTSECLSSLDRIRKLSYSDLYEHHLEDYQNLFHRVLLQLSRSSKSVSKSWFLEAKNFIPSLADSYYEGGEDDSVSTAERVKSFQINEDPALVELLFQYGRYLLISSSRPGTQVANLQGIWNKDIQPAWEYAHVLCLSVFSFAVHISFRNLCLGAPHLNINLEMNYWPALPCNLSECQEPLFDFISSLSINGSKTAEASYFSFAVLPSPFVSQVNYEASGWVVHHKSDIWAKSSADQGDVVWALWPMGGAWLCMHLWEHYNYTMDKDFLKNKAYPLLEGCVRFLLDWLVEGPEGYLETNPSTSPEHNFITPDGRLACVSNSSTMDMAIIKEVFFAIVSAAEILSRNEDDLIKKVKSAQPRLRPTKIARDGSIMEWAEEFEDPEVHHRHLSHLFGLFPGHTITLEKTPDLCKAAEISLDNRGEEGPGWSTSWKIALWARLQNSEHAYGMIKHLIKLVDPEQGRDFTGGLYSNLFAAHPPFQIDANFGFVAAVAEMLVQSTATDVYILPALPFGKWANGYVEGLKARGGMTVNITWKEGDLQEVSIWSMDRSFVRTLHYRGTTATTTVSSGKVYTFNRDLKRIKTCSL</sequence>
<dbReference type="AlphaFoldDB" id="A0AA88CWQ5"/>
<accession>A0AA88CWQ5</accession>
<evidence type="ECO:0000313" key="5">
    <source>
        <dbReference type="EMBL" id="GMN37793.1"/>
    </source>
</evidence>
<dbReference type="InterPro" id="IPR049053">
    <property type="entry name" value="AFCA-like_C"/>
</dbReference>
<dbReference type="SUPFAM" id="SSF48208">
    <property type="entry name" value="Six-hairpin glycosidases"/>
    <property type="match status" value="1"/>
</dbReference>
<dbReference type="PIRSF" id="PIRSF007663">
    <property type="entry name" value="UCP007663"/>
    <property type="match status" value="1"/>
</dbReference>
<dbReference type="Gene3D" id="1.50.10.10">
    <property type="match status" value="1"/>
</dbReference>
<comment type="caution">
    <text evidence="5">The sequence shown here is derived from an EMBL/GenBank/DDBJ whole genome shotgun (WGS) entry which is preliminary data.</text>
</comment>
<dbReference type="PANTHER" id="PTHR31084:SF13">
    <property type="entry name" value="GLYCOSYL HYDROLASE FAMILY 95 N-TERMINAL DOMAIN-CONTAINING PROTEIN"/>
    <property type="match status" value="1"/>
</dbReference>
<proteinExistence type="predicted"/>
<evidence type="ECO:0000259" key="4">
    <source>
        <dbReference type="Pfam" id="PF22124"/>
    </source>
</evidence>
<feature type="domain" description="Alpha fucosidase A-like C-terminal" evidence="3">
    <location>
        <begin position="779"/>
        <end position="841"/>
    </location>
</feature>
<gene>
    <name evidence="5" type="ORF">TIFTF001_007101</name>
</gene>
<dbReference type="PANTHER" id="PTHR31084">
    <property type="entry name" value="ALPHA-L-FUCOSIDASE 2"/>
    <property type="match status" value="1"/>
</dbReference>
<feature type="domain" description="Glycosyl hydrolase family 95 catalytic" evidence="4">
    <location>
        <begin position="299"/>
        <end position="412"/>
    </location>
</feature>
<dbReference type="InterPro" id="IPR012341">
    <property type="entry name" value="6hp_glycosidase-like_sf"/>
</dbReference>
<evidence type="ECO:0000313" key="6">
    <source>
        <dbReference type="Proteomes" id="UP001187192"/>
    </source>
</evidence>
<reference evidence="5" key="1">
    <citation type="submission" date="2023-07" db="EMBL/GenBank/DDBJ databases">
        <title>draft genome sequence of fig (Ficus carica).</title>
        <authorList>
            <person name="Takahashi T."/>
            <person name="Nishimura K."/>
        </authorList>
    </citation>
    <scope>NUCLEOTIDE SEQUENCE</scope>
</reference>
<feature type="domain" description="Glycosyl hydrolase family 95 catalytic" evidence="4">
    <location>
        <begin position="438"/>
        <end position="777"/>
    </location>
</feature>
<feature type="region of interest" description="Disordered" evidence="1">
    <location>
        <begin position="1"/>
        <end position="21"/>
    </location>
</feature>
<dbReference type="Pfam" id="PF14498">
    <property type="entry name" value="Glyco_hyd_65N_2"/>
    <property type="match status" value="1"/>
</dbReference>
<dbReference type="InterPro" id="IPR027414">
    <property type="entry name" value="GH95_N_dom"/>
</dbReference>
<dbReference type="InterPro" id="IPR054363">
    <property type="entry name" value="GH95_cat"/>
</dbReference>
<organism evidence="5 6">
    <name type="scientific">Ficus carica</name>
    <name type="common">Common fig</name>
    <dbReference type="NCBI Taxonomy" id="3494"/>
    <lineage>
        <taxon>Eukaryota</taxon>
        <taxon>Viridiplantae</taxon>
        <taxon>Streptophyta</taxon>
        <taxon>Embryophyta</taxon>
        <taxon>Tracheophyta</taxon>
        <taxon>Spermatophyta</taxon>
        <taxon>Magnoliopsida</taxon>
        <taxon>eudicotyledons</taxon>
        <taxon>Gunneridae</taxon>
        <taxon>Pentapetalae</taxon>
        <taxon>rosids</taxon>
        <taxon>fabids</taxon>
        <taxon>Rosales</taxon>
        <taxon>Moraceae</taxon>
        <taxon>Ficeae</taxon>
        <taxon>Ficus</taxon>
    </lineage>
</organism>
<evidence type="ECO:0008006" key="7">
    <source>
        <dbReference type="Google" id="ProtNLM"/>
    </source>
</evidence>
<dbReference type="Pfam" id="PF21307">
    <property type="entry name" value="Glyco_hydro_95_C"/>
    <property type="match status" value="1"/>
</dbReference>
<dbReference type="EMBL" id="BTGU01000007">
    <property type="protein sequence ID" value="GMN37793.1"/>
    <property type="molecule type" value="Genomic_DNA"/>
</dbReference>
<evidence type="ECO:0000259" key="3">
    <source>
        <dbReference type="Pfam" id="PF21307"/>
    </source>
</evidence>
<dbReference type="InterPro" id="IPR008928">
    <property type="entry name" value="6-hairpin_glycosidase_sf"/>
</dbReference>
<feature type="domain" description="Glycosyl hydrolase family 95 N-terminal" evidence="2">
    <location>
        <begin position="26"/>
        <end position="272"/>
    </location>
</feature>
<dbReference type="Pfam" id="PF22124">
    <property type="entry name" value="Glyco_hydro_95_cat"/>
    <property type="match status" value="2"/>
</dbReference>
<protein>
    <recommendedName>
        <fullName evidence="7">Glycosyl hydrolase family 95 N-terminal domain-containing protein</fullName>
    </recommendedName>
</protein>